<feature type="domain" description="Homeobox" evidence="10">
    <location>
        <begin position="268"/>
        <end position="331"/>
    </location>
</feature>
<dbReference type="PANTHER" id="PTHR11850">
    <property type="entry name" value="HOMEOBOX PROTEIN TRANSCRIPTION FACTORS"/>
    <property type="match status" value="1"/>
</dbReference>
<keyword evidence="12" id="KW-1185">Reference proteome</keyword>
<evidence type="ECO:0000256" key="8">
    <source>
        <dbReference type="PROSITE-ProRule" id="PRU00108"/>
    </source>
</evidence>
<protein>
    <recommendedName>
        <fullName evidence="10">Homeobox domain-containing protein</fullName>
    </recommendedName>
</protein>
<sequence>MMAAHHHLDFSSPPNATSFDHAAGLLSLHDVAAADHHIRGGGGGLQSPWSQQQQVSLSLYNNAAGAGSPPSSLVAFAAAQPFQLRGSKYLGPVKALLSEFCSLDVEAGDLLLHAMDGAKRAPKIGKWDDVEGSGSWGNLSLSSMDLLDLERRKARILSMVEEVDRRYRRYREQMRAVEVSFEAVAGCGAAQVYTKLAMRAMSRHFRCLRDALVGQVRALRKAMGERDTAGGGVSAAPGATKGDTPRLRVLDQCLRQQRAFQQSGAVDNFPWRPQRGLPERAVAVLRSWLFEHFLHPYPNDVDKHILARQTGLSRNQVSNWFINARVRLWKPMIEDMYKEETKPESSDNNIGNNKQQHRDDDNKNYTATTVGQSSYRLHLRSSGNPNSSSFIPAAASTSIDHHHHDGNHGQLLGHSYSSASAAGLHHAGAVSLTLGLQQQQQQQPFAASMMHQQQQSFMVEAPVAEEEEDDVLPYRNLMDSQLLHDFAG</sequence>
<dbReference type="Pfam" id="PF05920">
    <property type="entry name" value="Homeobox_KN"/>
    <property type="match status" value="1"/>
</dbReference>
<dbReference type="PROSITE" id="PS50071">
    <property type="entry name" value="HOMEOBOX_2"/>
    <property type="match status" value="1"/>
</dbReference>
<evidence type="ECO:0000313" key="12">
    <source>
        <dbReference type="Proteomes" id="UP000026962"/>
    </source>
</evidence>
<keyword evidence="6" id="KW-0804">Transcription</keyword>
<proteinExistence type="inferred from homology"/>
<evidence type="ECO:0000256" key="1">
    <source>
        <dbReference type="ARBA" id="ARBA00004123"/>
    </source>
</evidence>
<accession>A0A0E0L6V6</accession>
<evidence type="ECO:0000256" key="5">
    <source>
        <dbReference type="ARBA" id="ARBA00023155"/>
    </source>
</evidence>
<feature type="region of interest" description="Disordered" evidence="9">
    <location>
        <begin position="339"/>
        <end position="392"/>
    </location>
</feature>
<evidence type="ECO:0000256" key="3">
    <source>
        <dbReference type="ARBA" id="ARBA00023015"/>
    </source>
</evidence>
<name>A0A0E0L6V6_ORYPU</name>
<evidence type="ECO:0000256" key="4">
    <source>
        <dbReference type="ARBA" id="ARBA00023125"/>
    </source>
</evidence>
<evidence type="ECO:0000256" key="2">
    <source>
        <dbReference type="ARBA" id="ARBA00006454"/>
    </source>
</evidence>
<keyword evidence="7 8" id="KW-0539">Nucleus</keyword>
<dbReference type="InterPro" id="IPR006563">
    <property type="entry name" value="POX_dom"/>
</dbReference>
<dbReference type="GO" id="GO:0006355">
    <property type="term" value="P:regulation of DNA-templated transcription"/>
    <property type="evidence" value="ECO:0007669"/>
    <property type="project" value="InterPro"/>
</dbReference>
<dbReference type="InterPro" id="IPR008422">
    <property type="entry name" value="KN_HD"/>
</dbReference>
<feature type="compositionally biased region" description="Polar residues" evidence="9">
    <location>
        <begin position="364"/>
        <end position="392"/>
    </location>
</feature>
<dbReference type="InterPro" id="IPR001356">
    <property type="entry name" value="HD"/>
</dbReference>
<dbReference type="Proteomes" id="UP000026962">
    <property type="component" value="Chromosome 6"/>
</dbReference>
<dbReference type="OMA" id="MNYMALE"/>
<dbReference type="InterPro" id="IPR050224">
    <property type="entry name" value="TALE_homeobox"/>
</dbReference>
<dbReference type="SMART" id="SM00574">
    <property type="entry name" value="POX"/>
    <property type="match status" value="1"/>
</dbReference>
<comment type="subcellular location">
    <subcellularLocation>
        <location evidence="1 8">Nucleus</location>
    </subcellularLocation>
</comment>
<dbReference type="Pfam" id="PF07526">
    <property type="entry name" value="POX"/>
    <property type="match status" value="1"/>
</dbReference>
<evidence type="ECO:0000256" key="9">
    <source>
        <dbReference type="SAM" id="MobiDB-lite"/>
    </source>
</evidence>
<evidence type="ECO:0000259" key="10">
    <source>
        <dbReference type="PROSITE" id="PS50071"/>
    </source>
</evidence>
<dbReference type="Gene3D" id="1.10.10.60">
    <property type="entry name" value="Homeodomain-like"/>
    <property type="match status" value="1"/>
</dbReference>
<dbReference type="Gramene" id="OPUNC06G00480.1">
    <property type="protein sequence ID" value="OPUNC06G00480.1"/>
    <property type="gene ID" value="OPUNC06G00480"/>
</dbReference>
<dbReference type="STRING" id="4537.A0A0E0L6V6"/>
<dbReference type="CDD" id="cd00086">
    <property type="entry name" value="homeodomain"/>
    <property type="match status" value="1"/>
</dbReference>
<comment type="similarity">
    <text evidence="2">Belongs to the TALE/BELL homeobox family.</text>
</comment>
<dbReference type="EnsemblPlants" id="OPUNC06G00480.1">
    <property type="protein sequence ID" value="OPUNC06G00480.1"/>
    <property type="gene ID" value="OPUNC06G00480"/>
</dbReference>
<evidence type="ECO:0000256" key="6">
    <source>
        <dbReference type="ARBA" id="ARBA00023163"/>
    </source>
</evidence>
<keyword evidence="4 8" id="KW-0238">DNA-binding</keyword>
<reference evidence="11" key="1">
    <citation type="submission" date="2015-04" db="UniProtKB">
        <authorList>
            <consortium name="EnsemblPlants"/>
        </authorList>
    </citation>
    <scope>IDENTIFICATION</scope>
</reference>
<dbReference type="SUPFAM" id="SSF46689">
    <property type="entry name" value="Homeodomain-like"/>
    <property type="match status" value="1"/>
</dbReference>
<keyword evidence="5 8" id="KW-0371">Homeobox</keyword>
<dbReference type="SMART" id="SM00389">
    <property type="entry name" value="HOX"/>
    <property type="match status" value="1"/>
</dbReference>
<dbReference type="InterPro" id="IPR009057">
    <property type="entry name" value="Homeodomain-like_sf"/>
</dbReference>
<reference evidence="11" key="2">
    <citation type="submission" date="2018-05" db="EMBL/GenBank/DDBJ databases">
        <title>OpunRS2 (Oryza punctata Reference Sequence Version 2).</title>
        <authorList>
            <person name="Zhang J."/>
            <person name="Kudrna D."/>
            <person name="Lee S."/>
            <person name="Talag J."/>
            <person name="Welchert J."/>
            <person name="Wing R.A."/>
        </authorList>
    </citation>
    <scope>NUCLEOTIDE SEQUENCE [LARGE SCALE GENOMIC DNA]</scope>
</reference>
<keyword evidence="3" id="KW-0805">Transcription regulation</keyword>
<dbReference type="GO" id="GO:0005634">
    <property type="term" value="C:nucleus"/>
    <property type="evidence" value="ECO:0007669"/>
    <property type="project" value="UniProtKB-SubCell"/>
</dbReference>
<feature type="DNA-binding region" description="Homeobox" evidence="8">
    <location>
        <begin position="270"/>
        <end position="332"/>
    </location>
</feature>
<evidence type="ECO:0000313" key="11">
    <source>
        <dbReference type="EnsemblPlants" id="OPUNC06G00480.1"/>
    </source>
</evidence>
<dbReference type="HOGENOM" id="CLU_011058_5_2_1"/>
<dbReference type="FunFam" id="1.10.10.60:FF:000083">
    <property type="entry name" value="BEL1-like homeodomain protein 4"/>
    <property type="match status" value="1"/>
</dbReference>
<dbReference type="AlphaFoldDB" id="A0A0E0L6V6"/>
<dbReference type="eggNOG" id="KOG0773">
    <property type="taxonomic scope" value="Eukaryota"/>
</dbReference>
<organism evidence="11">
    <name type="scientific">Oryza punctata</name>
    <name type="common">Red rice</name>
    <dbReference type="NCBI Taxonomy" id="4537"/>
    <lineage>
        <taxon>Eukaryota</taxon>
        <taxon>Viridiplantae</taxon>
        <taxon>Streptophyta</taxon>
        <taxon>Embryophyta</taxon>
        <taxon>Tracheophyta</taxon>
        <taxon>Spermatophyta</taxon>
        <taxon>Magnoliopsida</taxon>
        <taxon>Liliopsida</taxon>
        <taxon>Poales</taxon>
        <taxon>Poaceae</taxon>
        <taxon>BOP clade</taxon>
        <taxon>Oryzoideae</taxon>
        <taxon>Oryzeae</taxon>
        <taxon>Oryzinae</taxon>
        <taxon>Oryza</taxon>
    </lineage>
</organism>
<dbReference type="GO" id="GO:0003677">
    <property type="term" value="F:DNA binding"/>
    <property type="evidence" value="ECO:0007669"/>
    <property type="project" value="UniProtKB-UniRule"/>
</dbReference>
<evidence type="ECO:0000256" key="7">
    <source>
        <dbReference type="ARBA" id="ARBA00023242"/>
    </source>
</evidence>